<dbReference type="GO" id="GO:0061798">
    <property type="term" value="F:GTP 3',8'-cyclase activity"/>
    <property type="evidence" value="ECO:0007669"/>
    <property type="project" value="UniProtKB-UniRule"/>
</dbReference>
<dbReference type="Gene3D" id="3.20.20.70">
    <property type="entry name" value="Aldolase class I"/>
    <property type="match status" value="1"/>
</dbReference>
<evidence type="ECO:0000256" key="5">
    <source>
        <dbReference type="ARBA" id="ARBA00023004"/>
    </source>
</evidence>
<dbReference type="CDD" id="cd21117">
    <property type="entry name" value="Twitch_MoaA"/>
    <property type="match status" value="1"/>
</dbReference>
<dbReference type="InterPro" id="IPR013785">
    <property type="entry name" value="Aldolase_TIM"/>
</dbReference>
<comment type="subunit">
    <text evidence="10">Monomer and homodimer.</text>
</comment>
<evidence type="ECO:0000256" key="9">
    <source>
        <dbReference type="ARBA" id="ARBA00023239"/>
    </source>
</evidence>
<dbReference type="HAMAP" id="MF_01225_B">
    <property type="entry name" value="MoaA_B"/>
    <property type="match status" value="1"/>
</dbReference>
<keyword evidence="9 10" id="KW-0456">Lyase</keyword>
<feature type="binding site" evidence="10">
    <location>
        <position position="121"/>
    </location>
    <ligand>
        <name>S-adenosyl-L-methionine</name>
        <dbReference type="ChEBI" id="CHEBI:59789"/>
    </ligand>
</feature>
<keyword evidence="12" id="KW-0378">Hydrolase</keyword>
<keyword evidence="3 10" id="KW-0479">Metal-binding</keyword>
<dbReference type="GO" id="GO:0046872">
    <property type="term" value="F:metal ion binding"/>
    <property type="evidence" value="ECO:0007669"/>
    <property type="project" value="UniProtKB-KW"/>
</dbReference>
<dbReference type="SFLD" id="SFLDG01386">
    <property type="entry name" value="main_SPASM_domain-containing"/>
    <property type="match status" value="1"/>
</dbReference>
<dbReference type="PaxDb" id="584708-Apau_1478"/>
<dbReference type="InterPro" id="IPR006638">
    <property type="entry name" value="Elp3/MiaA/NifB-like_rSAM"/>
</dbReference>
<dbReference type="EMBL" id="CM001022">
    <property type="protein sequence ID" value="EFQ23897.1"/>
    <property type="molecule type" value="Genomic_DNA"/>
</dbReference>
<evidence type="ECO:0000259" key="11">
    <source>
        <dbReference type="PROSITE" id="PS51918"/>
    </source>
</evidence>
<dbReference type="InterPro" id="IPR058240">
    <property type="entry name" value="rSAM_sf"/>
</dbReference>
<dbReference type="PANTHER" id="PTHR22960:SF0">
    <property type="entry name" value="MOLYBDENUM COFACTOR BIOSYNTHESIS PROTEIN 1"/>
    <property type="match status" value="1"/>
</dbReference>
<evidence type="ECO:0000313" key="12">
    <source>
        <dbReference type="EMBL" id="EFQ23897.1"/>
    </source>
</evidence>
<dbReference type="AlphaFoldDB" id="E3D0Z1"/>
<dbReference type="GO" id="GO:0005525">
    <property type="term" value="F:GTP binding"/>
    <property type="evidence" value="ECO:0007669"/>
    <property type="project" value="UniProtKB-UniRule"/>
</dbReference>
<dbReference type="OrthoDB" id="9763993at2"/>
<protein>
    <recommendedName>
        <fullName evidence="10">GTP 3',8-cyclase</fullName>
        <ecNumber evidence="10">4.1.99.22</ecNumber>
    </recommendedName>
    <alternativeName>
        <fullName evidence="10">Molybdenum cofactor biosynthesis protein A</fullName>
    </alternativeName>
</protein>
<evidence type="ECO:0000256" key="4">
    <source>
        <dbReference type="ARBA" id="ARBA00022741"/>
    </source>
</evidence>
<dbReference type="HOGENOM" id="CLU_009273_0_1_0"/>
<feature type="binding site" evidence="10">
    <location>
        <position position="70"/>
    </location>
    <ligand>
        <name>S-adenosyl-L-methionine</name>
        <dbReference type="ChEBI" id="CHEBI:59789"/>
    </ligand>
</feature>
<feature type="binding site" evidence="10">
    <location>
        <position position="158"/>
    </location>
    <ligand>
        <name>GTP</name>
        <dbReference type="ChEBI" id="CHEBI:37565"/>
    </ligand>
</feature>
<evidence type="ECO:0000256" key="6">
    <source>
        <dbReference type="ARBA" id="ARBA00023014"/>
    </source>
</evidence>
<dbReference type="GO" id="GO:0051539">
    <property type="term" value="F:4 iron, 4 sulfur cluster binding"/>
    <property type="evidence" value="ECO:0007669"/>
    <property type="project" value="UniProtKB-UniRule"/>
</dbReference>
<dbReference type="InterPro" id="IPR040064">
    <property type="entry name" value="MoaA-like"/>
</dbReference>
<feature type="binding site" evidence="10">
    <location>
        <position position="27"/>
    </location>
    <ligand>
        <name>[4Fe-4S] cluster</name>
        <dbReference type="ChEBI" id="CHEBI:49883"/>
        <label>1</label>
        <note>4Fe-4S-S-AdoMet</note>
    </ligand>
</feature>
<dbReference type="SFLD" id="SFLDG01067">
    <property type="entry name" value="SPASM/twitch_domain_containing"/>
    <property type="match status" value="1"/>
</dbReference>
<keyword evidence="4 10" id="KW-0547">Nucleotide-binding</keyword>
<evidence type="ECO:0000256" key="2">
    <source>
        <dbReference type="ARBA" id="ARBA00022691"/>
    </source>
</evidence>
<dbReference type="EC" id="4.1.99.22" evidence="10"/>
<evidence type="ECO:0000256" key="3">
    <source>
        <dbReference type="ARBA" id="ARBA00022723"/>
    </source>
</evidence>
<dbReference type="GO" id="GO:0016787">
    <property type="term" value="F:hydrolase activity"/>
    <property type="evidence" value="ECO:0007669"/>
    <property type="project" value="UniProtKB-KW"/>
</dbReference>
<feature type="binding site" evidence="10">
    <location>
        <position position="66"/>
    </location>
    <ligand>
        <name>GTP</name>
        <dbReference type="ChEBI" id="CHEBI:37565"/>
    </ligand>
</feature>
<evidence type="ECO:0000256" key="1">
    <source>
        <dbReference type="ARBA" id="ARBA00022485"/>
    </source>
</evidence>
<dbReference type="PANTHER" id="PTHR22960">
    <property type="entry name" value="MOLYBDOPTERIN COFACTOR SYNTHESIS PROTEIN A"/>
    <property type="match status" value="1"/>
</dbReference>
<dbReference type="GO" id="GO:1904047">
    <property type="term" value="F:S-adenosyl-L-methionine binding"/>
    <property type="evidence" value="ECO:0007669"/>
    <property type="project" value="UniProtKB-UniRule"/>
</dbReference>
<dbReference type="STRING" id="584708.Apau_1478"/>
<keyword evidence="1 10" id="KW-0004">4Fe-4S</keyword>
<dbReference type="GO" id="GO:0006777">
    <property type="term" value="P:Mo-molybdopterin cofactor biosynthetic process"/>
    <property type="evidence" value="ECO:0007669"/>
    <property type="project" value="UniProtKB-UniRule"/>
</dbReference>
<feature type="binding site" evidence="10">
    <location>
        <position position="23"/>
    </location>
    <ligand>
        <name>[4Fe-4S] cluster</name>
        <dbReference type="ChEBI" id="CHEBI:49883"/>
        <label>1</label>
        <note>4Fe-4S-S-AdoMet</note>
    </ligand>
</feature>
<dbReference type="SFLD" id="SFLDS00029">
    <property type="entry name" value="Radical_SAM"/>
    <property type="match status" value="1"/>
</dbReference>
<comment type="pathway">
    <text evidence="10">Cofactor biosynthesis; molybdopterin biosynthesis.</text>
</comment>
<gene>
    <name evidence="10" type="primary">moaA</name>
    <name evidence="12" type="ORF">Apau_1478</name>
</gene>
<dbReference type="Pfam" id="PF06463">
    <property type="entry name" value="Mob_synth_C"/>
    <property type="match status" value="1"/>
</dbReference>
<keyword evidence="8 10" id="KW-0501">Molybdenum cofactor biosynthesis</keyword>
<feature type="binding site" evidence="10">
    <location>
        <position position="261"/>
    </location>
    <ligand>
        <name>[4Fe-4S] cluster</name>
        <dbReference type="ChEBI" id="CHEBI:49883"/>
        <label>2</label>
        <note>4Fe-4S-substrate</note>
    </ligand>
</feature>
<feature type="binding site" evidence="10">
    <location>
        <begin position="263"/>
        <end position="265"/>
    </location>
    <ligand>
        <name>GTP</name>
        <dbReference type="ChEBI" id="CHEBI:37565"/>
    </ligand>
</feature>
<dbReference type="SMART" id="SM00729">
    <property type="entry name" value="Elp3"/>
    <property type="match status" value="1"/>
</dbReference>
<dbReference type="UniPathway" id="UPA00344"/>
<sequence length="326" mass="36849">MESLTDRFARKLNYVRISITDRCNYRCVYCMPPEGIPALEHHRILRYEEILFLCEALVAMGVRRVRFTGGEPLVRKGVLPFLKELRERFPSLRVALTTNGSLLKPYAQDLAALDLDSLNVSLDTLDPERFRQLTRLGCLQDVLGGLDAVSRAGVAPIKLNTVLIRGENDHEIPALLDFAHRRGHLLRLIEFMPLEDQRWSSDAFIGADEILRSLPGPGDWIEEEEAEAGVVKGPARYFRNRVTAQRLGIIAAVSHHFCSQCNRLRITATGELRTCLFAQEGTNLRPFLAAQDKEGLEKALRRSVLEKPRCWEDVQDGKLHMSHIGG</sequence>
<dbReference type="NCBIfam" id="TIGR02666">
    <property type="entry name" value="moaA"/>
    <property type="match status" value="1"/>
</dbReference>
<dbReference type="Proteomes" id="UP000005096">
    <property type="component" value="Chromosome"/>
</dbReference>
<evidence type="ECO:0000313" key="13">
    <source>
        <dbReference type="Proteomes" id="UP000005096"/>
    </source>
</evidence>
<evidence type="ECO:0000256" key="10">
    <source>
        <dbReference type="HAMAP-Rule" id="MF_01225"/>
    </source>
</evidence>
<name>E3D0Z1_9BACT</name>
<keyword evidence="5 10" id="KW-0408">Iron</keyword>
<dbReference type="eggNOG" id="COG2896">
    <property type="taxonomic scope" value="Bacteria"/>
</dbReference>
<reference evidence="12 13" key="1">
    <citation type="journal article" date="2010" name="Stand. Genomic Sci.">
        <title>Non-contiguous finished genome sequence of Aminomonas paucivorans type strain (GLU-3).</title>
        <authorList>
            <person name="Pitluck S."/>
            <person name="Yasawong M."/>
            <person name="Held B."/>
            <person name="Lapidus A."/>
            <person name="Nolan M."/>
            <person name="Copeland A."/>
            <person name="Lucas S."/>
            <person name="Del Rio T.G."/>
            <person name="Tice H."/>
            <person name="Cheng J.F."/>
            <person name="Chertkov O."/>
            <person name="Goodwin L."/>
            <person name="Tapia R."/>
            <person name="Han C."/>
            <person name="Liolios K."/>
            <person name="Ivanova N."/>
            <person name="Mavromatis K."/>
            <person name="Ovchinnikova G."/>
            <person name="Pati A."/>
            <person name="Chen A."/>
            <person name="Palaniappan K."/>
            <person name="Land M."/>
            <person name="Hauser L."/>
            <person name="Chang Y.J."/>
            <person name="Jeffries C.D."/>
            <person name="Pukall R."/>
            <person name="Spring S."/>
            <person name="Rohde M."/>
            <person name="Sikorski J."/>
            <person name="Goker M."/>
            <person name="Woyke T."/>
            <person name="Bristow J."/>
            <person name="Eisen J.A."/>
            <person name="Markowitz V."/>
            <person name="Hugenholtz P."/>
            <person name="Kyrpides N.C."/>
            <person name="Klenk H.P."/>
        </authorList>
    </citation>
    <scope>NUCLEOTIDE SEQUENCE [LARGE SCALE GENOMIC DNA]</scope>
    <source>
        <strain evidence="12 13">DSM 12260</strain>
    </source>
</reference>
<dbReference type="SFLD" id="SFLDG01383">
    <property type="entry name" value="cyclic_pyranopterin_phosphate"/>
    <property type="match status" value="1"/>
</dbReference>
<dbReference type="InterPro" id="IPR010505">
    <property type="entry name" value="MoaA_twitch"/>
</dbReference>
<comment type="cofactor">
    <cofactor evidence="10">
        <name>[4Fe-4S] cluster</name>
        <dbReference type="ChEBI" id="CHEBI:49883"/>
    </cofactor>
    <text evidence="10">Binds 2 [4Fe-4S] clusters. Binds 1 [4Fe-4S] cluster coordinated with 3 cysteines and an exchangeable S-adenosyl-L-methionine and 1 [4Fe-4S] cluster coordinated with 3 cysteines and the GTP-derived substrate.</text>
</comment>
<feature type="binding site" evidence="10">
    <location>
        <position position="30"/>
    </location>
    <ligand>
        <name>[4Fe-4S] cluster</name>
        <dbReference type="ChEBI" id="CHEBI:49883"/>
        <label>1</label>
        <note>4Fe-4S-S-AdoMet</note>
    </ligand>
</feature>
<feature type="binding site" evidence="10">
    <location>
        <position position="258"/>
    </location>
    <ligand>
        <name>[4Fe-4S] cluster</name>
        <dbReference type="ChEBI" id="CHEBI:49883"/>
        <label>2</label>
        <note>4Fe-4S-substrate</note>
    </ligand>
</feature>
<comment type="catalytic activity">
    <reaction evidence="10">
        <text>GTP + AH2 + S-adenosyl-L-methionine = (8S)-3',8-cyclo-7,8-dihydroguanosine 5'-triphosphate + 5'-deoxyadenosine + L-methionine + A + H(+)</text>
        <dbReference type="Rhea" id="RHEA:49576"/>
        <dbReference type="ChEBI" id="CHEBI:13193"/>
        <dbReference type="ChEBI" id="CHEBI:15378"/>
        <dbReference type="ChEBI" id="CHEBI:17319"/>
        <dbReference type="ChEBI" id="CHEBI:17499"/>
        <dbReference type="ChEBI" id="CHEBI:37565"/>
        <dbReference type="ChEBI" id="CHEBI:57844"/>
        <dbReference type="ChEBI" id="CHEBI:59789"/>
        <dbReference type="ChEBI" id="CHEBI:131766"/>
        <dbReference type="EC" id="4.1.99.22"/>
    </reaction>
</comment>
<accession>E3D0Z1</accession>
<keyword evidence="2 10" id="KW-0949">S-adenosyl-L-methionine</keyword>
<feature type="binding site" evidence="10">
    <location>
        <position position="97"/>
    </location>
    <ligand>
        <name>GTP</name>
        <dbReference type="ChEBI" id="CHEBI:37565"/>
    </ligand>
</feature>
<evidence type="ECO:0000256" key="7">
    <source>
        <dbReference type="ARBA" id="ARBA00023134"/>
    </source>
</evidence>
<dbReference type="InterPro" id="IPR007197">
    <property type="entry name" value="rSAM"/>
</dbReference>
<proteinExistence type="inferred from homology"/>
<dbReference type="InterPro" id="IPR013483">
    <property type="entry name" value="MoaA"/>
</dbReference>
<organism evidence="12 13">
    <name type="scientific">Aminomonas paucivorans DSM 12260</name>
    <dbReference type="NCBI Taxonomy" id="584708"/>
    <lineage>
        <taxon>Bacteria</taxon>
        <taxon>Thermotogati</taxon>
        <taxon>Synergistota</taxon>
        <taxon>Synergistia</taxon>
        <taxon>Synergistales</taxon>
        <taxon>Synergistaceae</taxon>
        <taxon>Aminomonas</taxon>
    </lineage>
</organism>
<dbReference type="Pfam" id="PF04055">
    <property type="entry name" value="Radical_SAM"/>
    <property type="match status" value="1"/>
</dbReference>
<feature type="binding site" evidence="10">
    <location>
        <position position="192"/>
    </location>
    <ligand>
        <name>S-adenosyl-L-methionine</name>
        <dbReference type="ChEBI" id="CHEBI:59789"/>
    </ligand>
</feature>
<keyword evidence="13" id="KW-1185">Reference proteome</keyword>
<feature type="binding site" evidence="10">
    <location>
        <position position="16"/>
    </location>
    <ligand>
        <name>GTP</name>
        <dbReference type="ChEBI" id="CHEBI:37565"/>
    </ligand>
</feature>
<feature type="domain" description="Radical SAM core" evidence="11">
    <location>
        <begin position="7"/>
        <end position="241"/>
    </location>
</feature>
<dbReference type="SUPFAM" id="SSF102114">
    <property type="entry name" value="Radical SAM enzymes"/>
    <property type="match status" value="1"/>
</dbReference>
<keyword evidence="7 10" id="KW-0342">GTP-binding</keyword>
<feature type="binding site" evidence="10">
    <location>
        <position position="29"/>
    </location>
    <ligand>
        <name>S-adenosyl-L-methionine</name>
        <dbReference type="ChEBI" id="CHEBI:59789"/>
    </ligand>
</feature>
<dbReference type="CDD" id="cd01335">
    <property type="entry name" value="Radical_SAM"/>
    <property type="match status" value="1"/>
</dbReference>
<dbReference type="GO" id="GO:0061799">
    <property type="term" value="F:cyclic pyranopterin monophosphate synthase activity"/>
    <property type="evidence" value="ECO:0007669"/>
    <property type="project" value="TreeGrafter"/>
</dbReference>
<comment type="function">
    <text evidence="10">Catalyzes the cyclization of GTP to (8S)-3',8-cyclo-7,8-dihydroguanosine 5'-triphosphate.</text>
</comment>
<keyword evidence="6 10" id="KW-0411">Iron-sulfur</keyword>
<feature type="binding site" evidence="10">
    <location>
        <position position="275"/>
    </location>
    <ligand>
        <name>[4Fe-4S] cluster</name>
        <dbReference type="ChEBI" id="CHEBI:49883"/>
        <label>2</label>
        <note>4Fe-4S-substrate</note>
    </ligand>
</feature>
<evidence type="ECO:0000256" key="8">
    <source>
        <dbReference type="ARBA" id="ARBA00023150"/>
    </source>
</evidence>
<dbReference type="PROSITE" id="PS51918">
    <property type="entry name" value="RADICAL_SAM"/>
    <property type="match status" value="1"/>
</dbReference>
<comment type="similarity">
    <text evidence="10">Belongs to the radical SAM superfamily. MoaA family.</text>
</comment>
<dbReference type="InterPro" id="IPR050105">
    <property type="entry name" value="MoCo_biosynth_MoaA/MoaC"/>
</dbReference>